<feature type="non-terminal residue" evidence="2">
    <location>
        <position position="1"/>
    </location>
</feature>
<keyword evidence="3" id="KW-1185">Reference proteome</keyword>
<evidence type="ECO:0000313" key="3">
    <source>
        <dbReference type="Proteomes" id="UP000029447"/>
    </source>
</evidence>
<dbReference type="Proteomes" id="UP000029447">
    <property type="component" value="Unassembled WGS sequence"/>
</dbReference>
<feature type="transmembrane region" description="Helical" evidence="1">
    <location>
        <begin position="30"/>
        <end position="49"/>
    </location>
</feature>
<evidence type="ECO:0000313" key="2">
    <source>
        <dbReference type="EMBL" id="KGA34766.1"/>
    </source>
</evidence>
<comment type="caution">
    <text evidence="2">The sequence shown here is derived from an EMBL/GenBank/DDBJ whole genome shotgun (WGS) entry which is preliminary data.</text>
</comment>
<sequence>VDRLLGNTALHNDIPKIFNQITSMKTGERLWVLSLLATLASIVLWLLGYHVENKGLHLHYQANSLKSRRVISFLTLAENVLRHSPQIARRVKLESILAQLTSTYRNMVLVY</sequence>
<keyword evidence="1" id="KW-0472">Membrane</keyword>
<feature type="non-terminal residue" evidence="2">
    <location>
        <position position="111"/>
    </location>
</feature>
<keyword evidence="1" id="KW-1133">Transmembrane helix</keyword>
<evidence type="ECO:0000256" key="1">
    <source>
        <dbReference type="SAM" id="Phobius"/>
    </source>
</evidence>
<protein>
    <submittedName>
        <fullName evidence="2">Transposase</fullName>
    </submittedName>
</protein>
<proteinExistence type="predicted"/>
<reference evidence="2 3" key="1">
    <citation type="submission" date="2014-08" db="EMBL/GenBank/DDBJ databases">
        <title>Genome sequences of NCPPB Pectobacterium isolates.</title>
        <authorList>
            <person name="Glover R.H."/>
            <person name="Sapp M."/>
            <person name="Elphinstone J."/>
        </authorList>
    </citation>
    <scope>NUCLEOTIDE SEQUENCE [LARGE SCALE GENOMIC DNA]</scope>
    <source>
        <strain evidence="2 3">NCPPB3841</strain>
    </source>
</reference>
<name>A0ABR4VHR1_9GAMM</name>
<keyword evidence="1" id="KW-0812">Transmembrane</keyword>
<accession>A0ABR4VHR1</accession>
<gene>
    <name evidence="2" type="ORF">KU75_25990</name>
</gene>
<dbReference type="EMBL" id="JQOF01000187">
    <property type="protein sequence ID" value="KGA34766.1"/>
    <property type="molecule type" value="Genomic_DNA"/>
</dbReference>
<organism evidence="2 3">
    <name type="scientific">Pectobacterium odoriferum</name>
    <dbReference type="NCBI Taxonomy" id="78398"/>
    <lineage>
        <taxon>Bacteria</taxon>
        <taxon>Pseudomonadati</taxon>
        <taxon>Pseudomonadota</taxon>
        <taxon>Gammaproteobacteria</taxon>
        <taxon>Enterobacterales</taxon>
        <taxon>Pectobacteriaceae</taxon>
        <taxon>Pectobacterium</taxon>
    </lineage>
</organism>